<dbReference type="Gene3D" id="3.30.870.10">
    <property type="entry name" value="Endonuclease Chain A"/>
    <property type="match status" value="1"/>
</dbReference>
<proteinExistence type="inferred from homology"/>
<reference evidence="8 9" key="1">
    <citation type="submission" date="2024-02" db="EMBL/GenBank/DDBJ databases">
        <title>Herpetosiphon gulosus NBRC 112829.</title>
        <authorList>
            <person name="Ichikawa N."/>
            <person name="Katano-Makiyama Y."/>
            <person name="Hidaka K."/>
        </authorList>
    </citation>
    <scope>NUCLEOTIDE SEQUENCE [LARGE SCALE GENOMIC DNA]</scope>
    <source>
        <strain evidence="8 9">NBRC 112829</strain>
    </source>
</reference>
<comment type="caution">
    <text evidence="8">The sequence shown here is derived from an EMBL/GenBank/DDBJ whole genome shotgun (WGS) entry which is preliminary data.</text>
</comment>
<comment type="similarity">
    <text evidence="2">Belongs to the phospholipase D family.</text>
</comment>
<dbReference type="InterPro" id="IPR001736">
    <property type="entry name" value="PLipase_D/transphosphatidylase"/>
</dbReference>
<dbReference type="Proteomes" id="UP001428290">
    <property type="component" value="Unassembled WGS sequence"/>
</dbReference>
<evidence type="ECO:0000313" key="9">
    <source>
        <dbReference type="Proteomes" id="UP001428290"/>
    </source>
</evidence>
<feature type="domain" description="PLD phosphodiesterase" evidence="7">
    <location>
        <begin position="202"/>
        <end position="229"/>
    </location>
</feature>
<evidence type="ECO:0000256" key="2">
    <source>
        <dbReference type="ARBA" id="ARBA00008664"/>
    </source>
</evidence>
<comment type="catalytic activity">
    <reaction evidence="1">
        <text>a 1,2-diacyl-sn-glycero-3-phosphocholine + H2O = a 1,2-diacyl-sn-glycero-3-phosphate + choline + H(+)</text>
        <dbReference type="Rhea" id="RHEA:14445"/>
        <dbReference type="ChEBI" id="CHEBI:15354"/>
        <dbReference type="ChEBI" id="CHEBI:15377"/>
        <dbReference type="ChEBI" id="CHEBI:15378"/>
        <dbReference type="ChEBI" id="CHEBI:57643"/>
        <dbReference type="ChEBI" id="CHEBI:58608"/>
        <dbReference type="EC" id="3.1.4.4"/>
    </reaction>
</comment>
<dbReference type="EC" id="3.1.4.4" evidence="3"/>
<keyword evidence="5" id="KW-0442">Lipid degradation</keyword>
<evidence type="ECO:0000256" key="5">
    <source>
        <dbReference type="ARBA" id="ARBA00022963"/>
    </source>
</evidence>
<evidence type="ECO:0000259" key="7">
    <source>
        <dbReference type="PROSITE" id="PS50035"/>
    </source>
</evidence>
<evidence type="ECO:0000256" key="1">
    <source>
        <dbReference type="ARBA" id="ARBA00000798"/>
    </source>
</evidence>
<keyword evidence="6" id="KW-0443">Lipid metabolism</keyword>
<dbReference type="PANTHER" id="PTHR43856:SF1">
    <property type="entry name" value="MITOCHONDRIAL CARDIOLIPIN HYDROLASE"/>
    <property type="match status" value="1"/>
</dbReference>
<dbReference type="CDD" id="cd09132">
    <property type="entry name" value="PLDc_unchar4"/>
    <property type="match status" value="1"/>
</dbReference>
<sequence length="267" mass="30173">MVTNALQRELYRLLQTVPLAYIPQITQLLAPWDRAPDPRGQQQILAALPANDALHQAVAHLLLGWWQDTTRCSGSRLSDLITTGAYIYAQERQHAQLDLVWTGPTSREAVRQTTQALLDVIHRAQSTLLLMAFAIYDIDPILTELGRAVERGVSITWIIERYDRSQSQPHAYRLPASQVLQHPRCTLYEWPLTQRPPTAADRYGVMHGKCAVADERIALISSANFTRYALHDNIEVGVLIDHPTLPARLSRHIQELIVLGVFQPIED</sequence>
<dbReference type="PANTHER" id="PTHR43856">
    <property type="entry name" value="CARDIOLIPIN HYDROLASE"/>
    <property type="match status" value="1"/>
</dbReference>
<protein>
    <recommendedName>
        <fullName evidence="3">phospholipase D</fullName>
        <ecNumber evidence="3">3.1.4.4</ecNumber>
    </recommendedName>
</protein>
<keyword evidence="4" id="KW-0378">Hydrolase</keyword>
<dbReference type="EMBL" id="BAABRU010000030">
    <property type="protein sequence ID" value="GAA5531048.1"/>
    <property type="molecule type" value="Genomic_DNA"/>
</dbReference>
<gene>
    <name evidence="8" type="ORF">Hgul01_04872</name>
</gene>
<dbReference type="PROSITE" id="PS50035">
    <property type="entry name" value="PLD"/>
    <property type="match status" value="1"/>
</dbReference>
<organism evidence="8 9">
    <name type="scientific">Herpetosiphon gulosus</name>
    <dbReference type="NCBI Taxonomy" id="1973496"/>
    <lineage>
        <taxon>Bacteria</taxon>
        <taxon>Bacillati</taxon>
        <taxon>Chloroflexota</taxon>
        <taxon>Chloroflexia</taxon>
        <taxon>Herpetosiphonales</taxon>
        <taxon>Herpetosiphonaceae</taxon>
        <taxon>Herpetosiphon</taxon>
    </lineage>
</organism>
<name>A0ABP9X6P6_9CHLR</name>
<evidence type="ECO:0000256" key="4">
    <source>
        <dbReference type="ARBA" id="ARBA00022801"/>
    </source>
</evidence>
<evidence type="ECO:0000256" key="3">
    <source>
        <dbReference type="ARBA" id="ARBA00012027"/>
    </source>
</evidence>
<evidence type="ECO:0000313" key="8">
    <source>
        <dbReference type="EMBL" id="GAA5531048.1"/>
    </source>
</evidence>
<dbReference type="RefSeq" id="WP_345724633.1">
    <property type="nucleotide sequence ID" value="NZ_BAABRU010000030.1"/>
</dbReference>
<dbReference type="NCBIfam" id="NF038319">
    <property type="entry name" value="DISARM_DrmC_I"/>
    <property type="match status" value="1"/>
</dbReference>
<dbReference type="InterPro" id="IPR025202">
    <property type="entry name" value="PLD-like_dom"/>
</dbReference>
<dbReference type="InterPro" id="IPR047955">
    <property type="entry name" value="DrmC-like"/>
</dbReference>
<dbReference type="Pfam" id="PF13091">
    <property type="entry name" value="PLDc_2"/>
    <property type="match status" value="1"/>
</dbReference>
<keyword evidence="9" id="KW-1185">Reference proteome</keyword>
<evidence type="ECO:0000256" key="6">
    <source>
        <dbReference type="ARBA" id="ARBA00023098"/>
    </source>
</evidence>
<dbReference type="InterPro" id="IPR051406">
    <property type="entry name" value="PLD_domain"/>
</dbReference>
<dbReference type="SUPFAM" id="SSF56024">
    <property type="entry name" value="Phospholipase D/nuclease"/>
    <property type="match status" value="1"/>
</dbReference>
<accession>A0ABP9X6P6</accession>